<dbReference type="AlphaFoldDB" id="A0A135TTN3"/>
<gene>
    <name evidence="1" type="ORF">CSAL01_05526</name>
</gene>
<dbReference type="Proteomes" id="UP000070121">
    <property type="component" value="Unassembled WGS sequence"/>
</dbReference>
<dbReference type="OrthoDB" id="10541182at2759"/>
<dbReference type="EMBL" id="JFFI01001880">
    <property type="protein sequence ID" value="KXH51536.1"/>
    <property type="molecule type" value="Genomic_DNA"/>
</dbReference>
<name>A0A135TTN3_9PEZI</name>
<evidence type="ECO:0000313" key="1">
    <source>
        <dbReference type="EMBL" id="KXH51536.1"/>
    </source>
</evidence>
<comment type="caution">
    <text evidence="1">The sequence shown here is derived from an EMBL/GenBank/DDBJ whole genome shotgun (WGS) entry which is preliminary data.</text>
</comment>
<accession>A0A135TTN3</accession>
<reference evidence="1 2" key="1">
    <citation type="submission" date="2014-02" db="EMBL/GenBank/DDBJ databases">
        <title>The genome sequence of Colletotrichum salicis CBS 607.94.</title>
        <authorList>
            <person name="Baroncelli R."/>
            <person name="Thon M.R."/>
        </authorList>
    </citation>
    <scope>NUCLEOTIDE SEQUENCE [LARGE SCALE GENOMIC DNA]</scope>
    <source>
        <strain evidence="1 2">CBS 607.94</strain>
    </source>
</reference>
<keyword evidence="2" id="KW-1185">Reference proteome</keyword>
<protein>
    <submittedName>
        <fullName evidence="1">Uncharacterized protein</fullName>
    </submittedName>
</protein>
<evidence type="ECO:0000313" key="2">
    <source>
        <dbReference type="Proteomes" id="UP000070121"/>
    </source>
</evidence>
<sequence length="165" mass="19398">MVFRSWSGITRRLDRQHPDAETGRLRTRPKQATRLSGEFPPYRALPRAEDRGGHRLQVELALQHQLVMYRTPCLDFLAPEELHVAKEVWGRIQIPDERLMSHRRGSGAAWKSAAAKLTDPNLAESTRNRPWLLSYRPYGGREERRRDGWREDARLRRGRLPEIWI</sequence>
<organism evidence="1 2">
    <name type="scientific">Colletotrichum salicis</name>
    <dbReference type="NCBI Taxonomy" id="1209931"/>
    <lineage>
        <taxon>Eukaryota</taxon>
        <taxon>Fungi</taxon>
        <taxon>Dikarya</taxon>
        <taxon>Ascomycota</taxon>
        <taxon>Pezizomycotina</taxon>
        <taxon>Sordariomycetes</taxon>
        <taxon>Hypocreomycetidae</taxon>
        <taxon>Glomerellales</taxon>
        <taxon>Glomerellaceae</taxon>
        <taxon>Colletotrichum</taxon>
        <taxon>Colletotrichum acutatum species complex</taxon>
    </lineage>
</organism>
<proteinExistence type="predicted"/>